<comment type="caution">
    <text evidence="1">The sequence shown here is derived from an EMBL/GenBank/DDBJ whole genome shotgun (WGS) entry which is preliminary data.</text>
</comment>
<reference evidence="1" key="2">
    <citation type="submission" date="2020-09" db="EMBL/GenBank/DDBJ databases">
        <authorList>
            <person name="Sun Q."/>
            <person name="Zhou Y."/>
        </authorList>
    </citation>
    <scope>NUCLEOTIDE SEQUENCE</scope>
    <source>
        <strain evidence="1">CGMCC 1.12997</strain>
    </source>
</reference>
<dbReference type="InterPro" id="IPR011042">
    <property type="entry name" value="6-blade_b-propeller_TolB-like"/>
</dbReference>
<evidence type="ECO:0008006" key="3">
    <source>
        <dbReference type="Google" id="ProtNLM"/>
    </source>
</evidence>
<proteinExistence type="predicted"/>
<dbReference type="PANTHER" id="PTHR24104:SF25">
    <property type="entry name" value="PROTEIN LIN-41"/>
    <property type="match status" value="1"/>
</dbReference>
<dbReference type="EMBL" id="BMGT01000003">
    <property type="protein sequence ID" value="GGG83531.1"/>
    <property type="molecule type" value="Genomic_DNA"/>
</dbReference>
<dbReference type="AlphaFoldDB" id="A0A917HMK1"/>
<protein>
    <recommendedName>
        <fullName evidence="3">Streptogramin lyase</fullName>
    </recommendedName>
</protein>
<evidence type="ECO:0000313" key="1">
    <source>
        <dbReference type="EMBL" id="GGG83531.1"/>
    </source>
</evidence>
<dbReference type="SUPFAM" id="SSF75011">
    <property type="entry name" value="3-carboxy-cis,cis-mucoante lactonizing enzyme"/>
    <property type="match status" value="1"/>
</dbReference>
<dbReference type="PANTHER" id="PTHR24104">
    <property type="entry name" value="E3 UBIQUITIN-PROTEIN LIGASE NHLRC1-RELATED"/>
    <property type="match status" value="1"/>
</dbReference>
<sequence>MLTGLVHSGQQPISGSSVDLYVAGTSGYGTGSVSLLSGSVTTGSDGRFTMSGSLSCPSANSQVYVVATGGDAGAGDNNSTVLMAALGNCSDLGSDVVADVSEISSMAAVYALSPFMTPGTAAVGTSSTNINGLVNAFSTVNNLVDPAQGTARTTTPAGNGVVPQTRINALANIMAACVVTKGDGACSQLFSLATPPGGTTPTDTLSAMLDIALNPGNNVAQLSAVQSATKVFQPALAGAPSDWTLSIEYTGGGLNLPQLLAVDGSGNIWVPNSAGFPGVLSEFSPVGAPLSGANGFTGGGLNEPFAVAVDTSGNIWSANYAGGVSEHTSAGVPLSGTLGFTYSGLVNPVALAIDTVGDVFTANSNNTVTKLNPSGTPVAQITGGLNNPYAVAIDTAQNVWVANYGANSISKFNNAGAPFSASGYTGGMSQPSGIAIDRNGNAWVANFNRASVSELSSTGVLLSGSSGYATSAPASSVAIDGDNTVWTANTDGSISRLSASGGSISPLKTGYVSPAATAEVGIALDASGNVWTTDDTLGAGNGSIFEYIGAGAPTVTPLQFAVKNKTIGRRP</sequence>
<keyword evidence="2" id="KW-1185">Reference proteome</keyword>
<dbReference type="GO" id="GO:0008270">
    <property type="term" value="F:zinc ion binding"/>
    <property type="evidence" value="ECO:0007669"/>
    <property type="project" value="UniProtKB-KW"/>
</dbReference>
<organism evidence="1 2">
    <name type="scientific">Edaphobacter dinghuensis</name>
    <dbReference type="NCBI Taxonomy" id="1560005"/>
    <lineage>
        <taxon>Bacteria</taxon>
        <taxon>Pseudomonadati</taxon>
        <taxon>Acidobacteriota</taxon>
        <taxon>Terriglobia</taxon>
        <taxon>Terriglobales</taxon>
        <taxon>Acidobacteriaceae</taxon>
        <taxon>Edaphobacter</taxon>
    </lineage>
</organism>
<evidence type="ECO:0000313" key="2">
    <source>
        <dbReference type="Proteomes" id="UP000647241"/>
    </source>
</evidence>
<dbReference type="SUPFAM" id="SSF63829">
    <property type="entry name" value="Calcium-dependent phosphotriesterase"/>
    <property type="match status" value="1"/>
</dbReference>
<dbReference type="Proteomes" id="UP000647241">
    <property type="component" value="Unassembled WGS sequence"/>
</dbReference>
<accession>A0A917HMK1</accession>
<dbReference type="InterPro" id="IPR050952">
    <property type="entry name" value="TRIM-NHL_E3_ligases"/>
</dbReference>
<gene>
    <name evidence="1" type="ORF">GCM10011585_29040</name>
</gene>
<name>A0A917HMK1_9BACT</name>
<dbReference type="Gene3D" id="2.120.10.30">
    <property type="entry name" value="TolB, C-terminal domain"/>
    <property type="match status" value="2"/>
</dbReference>
<reference evidence="1" key="1">
    <citation type="journal article" date="2014" name="Int. J. Syst. Evol. Microbiol.">
        <title>Complete genome sequence of Corynebacterium casei LMG S-19264T (=DSM 44701T), isolated from a smear-ripened cheese.</title>
        <authorList>
            <consortium name="US DOE Joint Genome Institute (JGI-PGF)"/>
            <person name="Walter F."/>
            <person name="Albersmeier A."/>
            <person name="Kalinowski J."/>
            <person name="Ruckert C."/>
        </authorList>
    </citation>
    <scope>NUCLEOTIDE SEQUENCE</scope>
    <source>
        <strain evidence="1">CGMCC 1.12997</strain>
    </source>
</reference>
<dbReference type="CDD" id="cd05819">
    <property type="entry name" value="NHL"/>
    <property type="match status" value="1"/>
</dbReference>